<evidence type="ECO:0000313" key="3">
    <source>
        <dbReference type="EMBL" id="MFD1000992.1"/>
    </source>
</evidence>
<evidence type="ECO:0000313" key="4">
    <source>
        <dbReference type="Proteomes" id="UP001597112"/>
    </source>
</evidence>
<protein>
    <recommendedName>
        <fullName evidence="5">DUF4134 domain-containing protein</fullName>
    </recommendedName>
</protein>
<evidence type="ECO:0008006" key="5">
    <source>
        <dbReference type="Google" id="ProtNLM"/>
    </source>
</evidence>
<dbReference type="RefSeq" id="WP_377580445.1">
    <property type="nucleotide sequence ID" value="NZ_JBHTKA010000007.1"/>
</dbReference>
<gene>
    <name evidence="3" type="ORF">ACFQ21_16820</name>
</gene>
<feature type="signal peptide" evidence="2">
    <location>
        <begin position="1"/>
        <end position="19"/>
    </location>
</feature>
<keyword evidence="1" id="KW-1133">Transmembrane helix</keyword>
<keyword evidence="2" id="KW-0732">Signal</keyword>
<reference evidence="4" key="1">
    <citation type="journal article" date="2019" name="Int. J. Syst. Evol. Microbiol.">
        <title>The Global Catalogue of Microorganisms (GCM) 10K type strain sequencing project: providing services to taxonomists for standard genome sequencing and annotation.</title>
        <authorList>
            <consortium name="The Broad Institute Genomics Platform"/>
            <consortium name="The Broad Institute Genome Sequencing Center for Infectious Disease"/>
            <person name="Wu L."/>
            <person name="Ma J."/>
        </authorList>
    </citation>
    <scope>NUCLEOTIDE SEQUENCE [LARGE SCALE GENOMIC DNA]</scope>
    <source>
        <strain evidence="4">CCUG 58938</strain>
    </source>
</reference>
<feature type="transmembrane region" description="Helical" evidence="1">
    <location>
        <begin position="102"/>
        <end position="125"/>
    </location>
</feature>
<feature type="chain" id="PRO_5047265843" description="DUF4134 domain-containing protein" evidence="2">
    <location>
        <begin position="20"/>
        <end position="160"/>
    </location>
</feature>
<keyword evidence="4" id="KW-1185">Reference proteome</keyword>
<evidence type="ECO:0000256" key="1">
    <source>
        <dbReference type="SAM" id="Phobius"/>
    </source>
</evidence>
<accession>A0ABW3K7N0</accession>
<dbReference type="EMBL" id="JBHTKA010000007">
    <property type="protein sequence ID" value="MFD1000992.1"/>
    <property type="molecule type" value="Genomic_DNA"/>
</dbReference>
<proteinExistence type="predicted"/>
<feature type="transmembrane region" description="Helical" evidence="1">
    <location>
        <begin position="63"/>
        <end position="82"/>
    </location>
</feature>
<keyword evidence="1" id="KW-0812">Transmembrane</keyword>
<dbReference type="Proteomes" id="UP001597112">
    <property type="component" value="Unassembled WGS sequence"/>
</dbReference>
<name>A0ABW3K7N0_9BACT</name>
<organism evidence="3 4">
    <name type="scientific">Ohtaekwangia kribbensis</name>
    <dbReference type="NCBI Taxonomy" id="688913"/>
    <lineage>
        <taxon>Bacteria</taxon>
        <taxon>Pseudomonadati</taxon>
        <taxon>Bacteroidota</taxon>
        <taxon>Cytophagia</taxon>
        <taxon>Cytophagales</taxon>
        <taxon>Fulvivirgaceae</taxon>
        <taxon>Ohtaekwangia</taxon>
    </lineage>
</organism>
<keyword evidence="1" id="KW-0472">Membrane</keyword>
<sequence length="160" mass="17419">MKATLFVILLLTTSMPAWAQFNQSVVAVNDERVVSPLIMNPAGEGAYKVYMPPGLRMRNAGRTLTIIGGAMLVGGVIVFGSADETYYSYNSYNGTTYEEGDPKAAIGILMMAGGLGMTIPGVILWTKGAKKYKRYLEQHEGEQTVSFNMNGNGVSLRYQF</sequence>
<evidence type="ECO:0000256" key="2">
    <source>
        <dbReference type="SAM" id="SignalP"/>
    </source>
</evidence>
<comment type="caution">
    <text evidence="3">The sequence shown here is derived from an EMBL/GenBank/DDBJ whole genome shotgun (WGS) entry which is preliminary data.</text>
</comment>